<dbReference type="NCBIfam" id="TIGR01987">
    <property type="entry name" value="HI0074"/>
    <property type="match status" value="1"/>
</dbReference>
<dbReference type="InterPro" id="IPR010235">
    <property type="entry name" value="HepT"/>
</dbReference>
<gene>
    <name evidence="1" type="ORF">A3J43_00380</name>
</gene>
<accession>A0A1F7UI03</accession>
<dbReference type="STRING" id="1802397.A3J43_00380"/>
<name>A0A1F7UI03_9BACT</name>
<protein>
    <recommendedName>
        <fullName evidence="3">Nucleotidyltransferase</fullName>
    </recommendedName>
</protein>
<dbReference type="AlphaFoldDB" id="A0A1F7UI03"/>
<organism evidence="1 2">
    <name type="scientific">Candidatus Uhrbacteria bacterium RIFCSPHIGHO2_12_FULL_54_23</name>
    <dbReference type="NCBI Taxonomy" id="1802397"/>
    <lineage>
        <taxon>Bacteria</taxon>
        <taxon>Candidatus Uhriibacteriota</taxon>
    </lineage>
</organism>
<proteinExistence type="predicted"/>
<evidence type="ECO:0000313" key="2">
    <source>
        <dbReference type="Proteomes" id="UP000176604"/>
    </source>
</evidence>
<comment type="caution">
    <text evidence="1">The sequence shown here is derived from an EMBL/GenBank/DDBJ whole genome shotgun (WGS) entry which is preliminary data.</text>
</comment>
<dbReference type="SUPFAM" id="SSF81593">
    <property type="entry name" value="Nucleotidyltransferase substrate binding subunit/domain"/>
    <property type="match status" value="1"/>
</dbReference>
<dbReference type="Pfam" id="PF08780">
    <property type="entry name" value="NTase_sub_bind"/>
    <property type="match status" value="1"/>
</dbReference>
<reference evidence="1 2" key="1">
    <citation type="journal article" date="2016" name="Nat. Commun.">
        <title>Thousands of microbial genomes shed light on interconnected biogeochemical processes in an aquifer system.</title>
        <authorList>
            <person name="Anantharaman K."/>
            <person name="Brown C.T."/>
            <person name="Hug L.A."/>
            <person name="Sharon I."/>
            <person name="Castelle C.J."/>
            <person name="Probst A.J."/>
            <person name="Thomas B.C."/>
            <person name="Singh A."/>
            <person name="Wilkins M.J."/>
            <person name="Karaoz U."/>
            <person name="Brodie E.L."/>
            <person name="Williams K.H."/>
            <person name="Hubbard S.S."/>
            <person name="Banfield J.F."/>
        </authorList>
    </citation>
    <scope>NUCLEOTIDE SEQUENCE [LARGE SCALE GENOMIC DNA]</scope>
</reference>
<evidence type="ECO:0008006" key="3">
    <source>
        <dbReference type="Google" id="ProtNLM"/>
    </source>
</evidence>
<evidence type="ECO:0000313" key="1">
    <source>
        <dbReference type="EMBL" id="OGL77940.1"/>
    </source>
</evidence>
<dbReference type="Gene3D" id="1.20.120.330">
    <property type="entry name" value="Nucleotidyltransferases domain 2"/>
    <property type="match status" value="1"/>
</dbReference>
<sequence>MTKQEAVLRQMSRAVVRLGDALAQEETEFMRDSAIQRFEFTLDLAWKAVKALLQGKGIACYSPKDCFREAYQQGWIDYDEYWLEMVDLRNLTVHTYKDELARKVYAELPQCLTHLQSLLKSLEHEIQKPPSAANA</sequence>
<dbReference type="EMBL" id="MGEF01000047">
    <property type="protein sequence ID" value="OGL77940.1"/>
    <property type="molecule type" value="Genomic_DNA"/>
</dbReference>
<dbReference type="Proteomes" id="UP000176604">
    <property type="component" value="Unassembled WGS sequence"/>
</dbReference>